<keyword evidence="1" id="KW-0472">Membrane</keyword>
<keyword evidence="1" id="KW-1133">Transmembrane helix</keyword>
<reference evidence="2" key="1">
    <citation type="submission" date="2018-02" db="EMBL/GenBank/DDBJ databases">
        <title>Rhizophora mucronata_Transcriptome.</title>
        <authorList>
            <person name="Meera S.P."/>
            <person name="Sreeshan A."/>
            <person name="Augustine A."/>
        </authorList>
    </citation>
    <scope>NUCLEOTIDE SEQUENCE</scope>
    <source>
        <tissue evidence="2">Leaf</tissue>
    </source>
</reference>
<protein>
    <submittedName>
        <fullName evidence="2">Uncharacterized protein</fullName>
    </submittedName>
</protein>
<organism evidence="2">
    <name type="scientific">Rhizophora mucronata</name>
    <name type="common">Asiatic mangrove</name>
    <dbReference type="NCBI Taxonomy" id="61149"/>
    <lineage>
        <taxon>Eukaryota</taxon>
        <taxon>Viridiplantae</taxon>
        <taxon>Streptophyta</taxon>
        <taxon>Embryophyta</taxon>
        <taxon>Tracheophyta</taxon>
        <taxon>Spermatophyta</taxon>
        <taxon>Magnoliopsida</taxon>
        <taxon>eudicotyledons</taxon>
        <taxon>Gunneridae</taxon>
        <taxon>Pentapetalae</taxon>
        <taxon>rosids</taxon>
        <taxon>fabids</taxon>
        <taxon>Malpighiales</taxon>
        <taxon>Rhizophoraceae</taxon>
        <taxon>Rhizophora</taxon>
    </lineage>
</organism>
<sequence length="51" mass="6006">MYLTLNSLFFLCSPYHCNSRYTSTCFNCGIYVHICAIFIFKIIHLSVCYKL</sequence>
<evidence type="ECO:0000313" key="2">
    <source>
        <dbReference type="EMBL" id="MBX60655.1"/>
    </source>
</evidence>
<evidence type="ECO:0000256" key="1">
    <source>
        <dbReference type="SAM" id="Phobius"/>
    </source>
</evidence>
<name>A0A2P2Q119_RHIMU</name>
<dbReference type="AlphaFoldDB" id="A0A2P2Q119"/>
<dbReference type="EMBL" id="GGEC01080171">
    <property type="protein sequence ID" value="MBX60655.1"/>
    <property type="molecule type" value="Transcribed_RNA"/>
</dbReference>
<accession>A0A2P2Q119</accession>
<keyword evidence="1" id="KW-0812">Transmembrane</keyword>
<feature type="transmembrane region" description="Helical" evidence="1">
    <location>
        <begin position="30"/>
        <end position="49"/>
    </location>
</feature>
<proteinExistence type="predicted"/>